<dbReference type="RefSeq" id="WP_179803300.1">
    <property type="nucleotide sequence ID" value="NZ_JACCCQ010000001.1"/>
</dbReference>
<name>A0ABX2RPL0_9ACTN</name>
<feature type="compositionally biased region" description="Pro residues" evidence="1">
    <location>
        <begin position="793"/>
        <end position="804"/>
    </location>
</feature>
<organism evidence="2 3">
    <name type="scientific">Micromonospora purpureochromogenes</name>
    <dbReference type="NCBI Taxonomy" id="47872"/>
    <lineage>
        <taxon>Bacteria</taxon>
        <taxon>Bacillati</taxon>
        <taxon>Actinomycetota</taxon>
        <taxon>Actinomycetes</taxon>
        <taxon>Micromonosporales</taxon>
        <taxon>Micromonosporaceae</taxon>
        <taxon>Micromonospora</taxon>
    </lineage>
</organism>
<feature type="region of interest" description="Disordered" evidence="1">
    <location>
        <begin position="783"/>
        <end position="804"/>
    </location>
</feature>
<accession>A0ABX2RPL0</accession>
<gene>
    <name evidence="2" type="ORF">HDA35_002979</name>
</gene>
<proteinExistence type="predicted"/>
<reference evidence="2 3" key="1">
    <citation type="submission" date="2020-07" db="EMBL/GenBank/DDBJ databases">
        <title>Sequencing the genomes of 1000 actinobacteria strains.</title>
        <authorList>
            <person name="Klenk H.-P."/>
        </authorList>
    </citation>
    <scope>NUCLEOTIDE SEQUENCE [LARGE SCALE GENOMIC DNA]</scope>
    <source>
        <strain evidence="2 3">DSM 43814</strain>
    </source>
</reference>
<sequence>MSAEEPGAAPPPEAAGELEPRPVAEAPSTAGPQPAGPDGMDGPAGPSPAASPPEQAAGGRDPAPSERAGGYREQMDQLRPLDEGTTGERSHSSDTSWRDGGTEDPTTGDTLPSSLRPGQTVQGVQVNGNNALINIARADGRQVSVLRSLRTPEGVRETAHTYVEVADFPQTVVRLQDHHVVLLHGGAGTGRRTTAEMLLWRVAGIDKVAGIEPTHTDVTAAELAGEENLLLRGHGTVLELPGRATVGAGTLRTLERLARDRKAYVVILQDSAEAPGPSLAPYAVGHVPPSPQDVLRRHLLRALTRQGRCAADCDPCRGACRMAFVERCVQQETVVDELAAHPRPAQTVELATALAGWTGVEAELTAALAGLRRSRRDFAAKLLKAGKAARSGEGEEDPQAAPRRQAFQIAYAAFDGHPLADVFDAGELLLAIFQAVESGAERVTRVVFDGGVEQMLRWGPEEGPLAAADIVEQPRRARLVDPRLLTDVLDVTWNDFDGARLPLLLWLEQLVFTRRDAVRQRAAYLAGWLATCDFDEVWSAVVRRWAGDGRGTVRQAAAWALHIAAGDTRLLGRIRGRVRDWVRSGNALLHDTAARAYGTRIGLLAPEEALRELRTLASRDDLNASASVARSLVTLYHPAEAYLADTPGAPEATWRALVDWHRDDLHRLRVHSARGLTLLARRRGPSPREGWPLLLAGTPDFTPDATELVALWQGALTDGSTAYQAWNVLHAWIRLADDDAELAERVVALVSRMLVGPVAVRGRFYLRHRWTTSPTARRLAGMRWGEPAAGDSPPHPTPDPGGHP</sequence>
<feature type="compositionally biased region" description="Basic and acidic residues" evidence="1">
    <location>
        <begin position="69"/>
        <end position="101"/>
    </location>
</feature>
<protein>
    <recommendedName>
        <fullName evidence="4">HEAT repeat-containing protein</fullName>
    </recommendedName>
</protein>
<keyword evidence="3" id="KW-1185">Reference proteome</keyword>
<evidence type="ECO:0000256" key="1">
    <source>
        <dbReference type="SAM" id="MobiDB-lite"/>
    </source>
</evidence>
<feature type="compositionally biased region" description="Low complexity" evidence="1">
    <location>
        <begin position="30"/>
        <end position="44"/>
    </location>
</feature>
<comment type="caution">
    <text evidence="2">The sequence shown here is derived from an EMBL/GenBank/DDBJ whole genome shotgun (WGS) entry which is preliminary data.</text>
</comment>
<dbReference type="Proteomes" id="UP000631553">
    <property type="component" value="Unassembled WGS sequence"/>
</dbReference>
<feature type="region of interest" description="Disordered" evidence="1">
    <location>
        <begin position="1"/>
        <end position="119"/>
    </location>
</feature>
<evidence type="ECO:0000313" key="2">
    <source>
        <dbReference type="EMBL" id="NYF57148.1"/>
    </source>
</evidence>
<evidence type="ECO:0008006" key="4">
    <source>
        <dbReference type="Google" id="ProtNLM"/>
    </source>
</evidence>
<evidence type="ECO:0000313" key="3">
    <source>
        <dbReference type="Proteomes" id="UP000631553"/>
    </source>
</evidence>
<dbReference type="EMBL" id="JACCCQ010000001">
    <property type="protein sequence ID" value="NYF57148.1"/>
    <property type="molecule type" value="Genomic_DNA"/>
</dbReference>